<protein>
    <submittedName>
        <fullName evidence="1">NAD(P)H nitroreductase</fullName>
    </submittedName>
</protein>
<reference evidence="1 2" key="1">
    <citation type="submission" date="2016-01" db="EMBL/GenBank/DDBJ databases">
        <title>The new phylogeny of the genus Mycobacterium.</title>
        <authorList>
            <person name="Tarcisio F."/>
            <person name="Conor M."/>
            <person name="Antonella G."/>
            <person name="Elisabetta G."/>
            <person name="Giulia F.S."/>
            <person name="Sara T."/>
            <person name="Anna F."/>
            <person name="Clotilde B."/>
            <person name="Roberto B."/>
            <person name="Veronica D.S."/>
            <person name="Fabio R."/>
            <person name="Monica P."/>
            <person name="Olivier J."/>
            <person name="Enrico T."/>
            <person name="Nicola S."/>
        </authorList>
    </citation>
    <scope>NUCLEOTIDE SEQUENCE [LARGE SCALE GENOMIC DNA]</scope>
    <source>
        <strain evidence="1 2">DSM 44179</strain>
    </source>
</reference>
<proteinExistence type="predicted"/>
<dbReference type="RefSeq" id="WP_085095354.1">
    <property type="nucleotide sequence ID" value="NZ_AP022603.1"/>
</dbReference>
<dbReference type="Proteomes" id="UP000193484">
    <property type="component" value="Unassembled WGS sequence"/>
</dbReference>
<dbReference type="GO" id="GO:0016491">
    <property type="term" value="F:oxidoreductase activity"/>
    <property type="evidence" value="ECO:0007669"/>
    <property type="project" value="InterPro"/>
</dbReference>
<dbReference type="NCBIfam" id="NF047509">
    <property type="entry name" value="Rv3131_FMN_oxido"/>
    <property type="match status" value="1"/>
</dbReference>
<dbReference type="STRING" id="1793.AWC04_09335"/>
<organism evidence="1 2">
    <name type="scientific">Mycolicibacterium fallax</name>
    <name type="common">Mycobacterium fallax</name>
    <dbReference type="NCBI Taxonomy" id="1793"/>
    <lineage>
        <taxon>Bacteria</taxon>
        <taxon>Bacillati</taxon>
        <taxon>Actinomycetota</taxon>
        <taxon>Actinomycetes</taxon>
        <taxon>Mycobacteriales</taxon>
        <taxon>Mycobacteriaceae</taxon>
        <taxon>Mycolicibacterium</taxon>
    </lineage>
</organism>
<dbReference type="PANTHER" id="PTHR23026:SF123">
    <property type="entry name" value="NAD(P)H NITROREDUCTASE RV3131-RELATED"/>
    <property type="match status" value="1"/>
</dbReference>
<evidence type="ECO:0000313" key="1">
    <source>
        <dbReference type="EMBL" id="ORV04336.1"/>
    </source>
</evidence>
<keyword evidence="2" id="KW-1185">Reference proteome</keyword>
<evidence type="ECO:0000313" key="2">
    <source>
        <dbReference type="Proteomes" id="UP000193484"/>
    </source>
</evidence>
<dbReference type="OrthoDB" id="8156917at2"/>
<name>A0A1X1RF33_MYCFA</name>
<dbReference type="SUPFAM" id="SSF55469">
    <property type="entry name" value="FMN-dependent nitroreductase-like"/>
    <property type="match status" value="2"/>
</dbReference>
<sequence>MVDSSVLSRAVSLASRAPSLHNTQPWRWVAYRGTLALHLDRRRIVTNTDDAGRQALISCGVMLDHLRVAMAAAGWRSSIHRFPNDRDPDLLATVSFTAADPEPTDLARADAILHRRTDRLPLLAPTDWTIVEAAVQDLLDGPDGVDPAPALLDTLAEELRPDLSRAASLTEAIRRFDSAYQRDLDWWTTPFEYTEGIPRTALTSVDESDRVEVNRSFPVEGRGHRRPGVGEDQAQILLLSTGGDTAADALGAGEALSRVLLECTVAGLATCPVTHVTELPEVRSAIAAVTAVDTVPQALIRVGQIPGALTENPAITPRRPVAEILRFAG</sequence>
<dbReference type="InterPro" id="IPR050627">
    <property type="entry name" value="Nitroreductase/BluB"/>
</dbReference>
<dbReference type="Gene3D" id="3.40.109.10">
    <property type="entry name" value="NADH Oxidase"/>
    <property type="match status" value="1"/>
</dbReference>
<accession>A0A1X1RF33</accession>
<dbReference type="AlphaFoldDB" id="A0A1X1RF33"/>
<dbReference type="PANTHER" id="PTHR23026">
    <property type="entry name" value="NADPH NITROREDUCTASE"/>
    <property type="match status" value="1"/>
</dbReference>
<comment type="caution">
    <text evidence="1">The sequence shown here is derived from an EMBL/GenBank/DDBJ whole genome shotgun (WGS) entry which is preliminary data.</text>
</comment>
<dbReference type="InterPro" id="IPR000415">
    <property type="entry name" value="Nitroreductase-like"/>
</dbReference>
<gene>
    <name evidence="1" type="ORF">AWC04_09335</name>
</gene>
<dbReference type="EMBL" id="LQOJ01000031">
    <property type="protein sequence ID" value="ORV04336.1"/>
    <property type="molecule type" value="Genomic_DNA"/>
</dbReference>